<evidence type="ECO:0000313" key="3">
    <source>
        <dbReference type="Proteomes" id="UP001386955"/>
    </source>
</evidence>
<feature type="region of interest" description="Disordered" evidence="1">
    <location>
        <begin position="78"/>
        <end position="118"/>
    </location>
</feature>
<protein>
    <submittedName>
        <fullName evidence="2">Uncharacterized protein</fullName>
    </submittedName>
</protein>
<sequence length="118" mass="13074">MLDTIWIGTIKLWVNVLRFMRGSGQGEIVSRGHAEGNQRIRVKLTIHSGGDATLGSMQQKTDRFDYAGRRAVLEEAIQRDWESSRRPSEATHAMGSQACRMQSSGGEALGVERSLLSK</sequence>
<keyword evidence="3" id="KW-1185">Reference proteome</keyword>
<comment type="caution">
    <text evidence="2">The sequence shown here is derived from an EMBL/GenBank/DDBJ whole genome shotgun (WGS) entry which is preliminary data.</text>
</comment>
<accession>A0AAN9XKA9</accession>
<dbReference type="AlphaFoldDB" id="A0AAN9XKA9"/>
<evidence type="ECO:0000313" key="2">
    <source>
        <dbReference type="EMBL" id="KAK7395323.1"/>
    </source>
</evidence>
<feature type="compositionally biased region" description="Basic and acidic residues" evidence="1">
    <location>
        <begin position="78"/>
        <end position="89"/>
    </location>
</feature>
<dbReference type="Proteomes" id="UP001386955">
    <property type="component" value="Unassembled WGS sequence"/>
</dbReference>
<gene>
    <name evidence="2" type="ORF">VNO78_15874</name>
</gene>
<reference evidence="2 3" key="1">
    <citation type="submission" date="2024-01" db="EMBL/GenBank/DDBJ databases">
        <title>The genomes of 5 underutilized Papilionoideae crops provide insights into root nodulation and disease resistanc.</title>
        <authorList>
            <person name="Jiang F."/>
        </authorList>
    </citation>
    <scope>NUCLEOTIDE SEQUENCE [LARGE SCALE GENOMIC DNA]</scope>
    <source>
        <strain evidence="2">DUOXIRENSHENG_FW03</strain>
        <tissue evidence="2">Leaves</tissue>
    </source>
</reference>
<dbReference type="EMBL" id="JAYMYS010000004">
    <property type="protein sequence ID" value="KAK7395323.1"/>
    <property type="molecule type" value="Genomic_DNA"/>
</dbReference>
<organism evidence="2 3">
    <name type="scientific">Psophocarpus tetragonolobus</name>
    <name type="common">Winged bean</name>
    <name type="synonym">Dolichos tetragonolobus</name>
    <dbReference type="NCBI Taxonomy" id="3891"/>
    <lineage>
        <taxon>Eukaryota</taxon>
        <taxon>Viridiplantae</taxon>
        <taxon>Streptophyta</taxon>
        <taxon>Embryophyta</taxon>
        <taxon>Tracheophyta</taxon>
        <taxon>Spermatophyta</taxon>
        <taxon>Magnoliopsida</taxon>
        <taxon>eudicotyledons</taxon>
        <taxon>Gunneridae</taxon>
        <taxon>Pentapetalae</taxon>
        <taxon>rosids</taxon>
        <taxon>fabids</taxon>
        <taxon>Fabales</taxon>
        <taxon>Fabaceae</taxon>
        <taxon>Papilionoideae</taxon>
        <taxon>50 kb inversion clade</taxon>
        <taxon>NPAAA clade</taxon>
        <taxon>indigoferoid/millettioid clade</taxon>
        <taxon>Phaseoleae</taxon>
        <taxon>Psophocarpus</taxon>
    </lineage>
</organism>
<evidence type="ECO:0000256" key="1">
    <source>
        <dbReference type="SAM" id="MobiDB-lite"/>
    </source>
</evidence>
<name>A0AAN9XKA9_PSOTE</name>
<proteinExistence type="predicted"/>